<keyword evidence="5" id="KW-1185">Reference proteome</keyword>
<dbReference type="PROSITE" id="PS50977">
    <property type="entry name" value="HTH_TETR_2"/>
    <property type="match status" value="1"/>
</dbReference>
<organism evidence="4 5">
    <name type="scientific">Paenibacillus artemisiicola</name>
    <dbReference type="NCBI Taxonomy" id="1172618"/>
    <lineage>
        <taxon>Bacteria</taxon>
        <taxon>Bacillati</taxon>
        <taxon>Bacillota</taxon>
        <taxon>Bacilli</taxon>
        <taxon>Bacillales</taxon>
        <taxon>Paenibacillaceae</taxon>
        <taxon>Paenibacillus</taxon>
    </lineage>
</organism>
<gene>
    <name evidence="4" type="ORF">I8J29_07075</name>
</gene>
<proteinExistence type="predicted"/>
<dbReference type="PANTHER" id="PTHR30055">
    <property type="entry name" value="HTH-TYPE TRANSCRIPTIONAL REGULATOR RUTR"/>
    <property type="match status" value="1"/>
</dbReference>
<dbReference type="PANTHER" id="PTHR30055:SF222">
    <property type="entry name" value="REGULATORY PROTEIN"/>
    <property type="match status" value="1"/>
</dbReference>
<dbReference type="EMBL" id="JAGGDJ010000003">
    <property type="protein sequence ID" value="MBO7743947.1"/>
    <property type="molecule type" value="Genomic_DNA"/>
</dbReference>
<dbReference type="PRINTS" id="PR00455">
    <property type="entry name" value="HTHTETR"/>
</dbReference>
<evidence type="ECO:0000313" key="4">
    <source>
        <dbReference type="EMBL" id="MBO7743947.1"/>
    </source>
</evidence>
<dbReference type="RefSeq" id="WP_208846940.1">
    <property type="nucleotide sequence ID" value="NZ_JAGGDJ010000003.1"/>
</dbReference>
<sequence>MSDTVEAWIEELLKSDGAGAKMTEKQARIVQSAIEVFAEKGYAASSTSEIAQRAGVAEGTIFRHYKTKKDLLFAIVAPAMTKLLAPFVLRGFHKVLDTEYESYDQVLRAMIENRIEFLRKHRNILKILLQEIPFHPEMQERFQRDVLGLVLERLRKLVAKFQDKGQMAELPSSTVVRLSVSAIMGYVAVRTVYGEREDAVWDDDFEREETIRFVMRGLGLA</sequence>
<dbReference type="Proteomes" id="UP000670947">
    <property type="component" value="Unassembled WGS sequence"/>
</dbReference>
<dbReference type="Gene3D" id="1.10.357.10">
    <property type="entry name" value="Tetracycline Repressor, domain 2"/>
    <property type="match status" value="1"/>
</dbReference>
<reference evidence="4 5" key="1">
    <citation type="submission" date="2021-03" db="EMBL/GenBank/DDBJ databases">
        <title>Paenibacillus artemisicola MWE-103 whole genome sequence.</title>
        <authorList>
            <person name="Ham Y.J."/>
        </authorList>
    </citation>
    <scope>NUCLEOTIDE SEQUENCE [LARGE SCALE GENOMIC DNA]</scope>
    <source>
        <strain evidence="4 5">MWE-103</strain>
    </source>
</reference>
<dbReference type="Pfam" id="PF00440">
    <property type="entry name" value="TetR_N"/>
    <property type="match status" value="1"/>
</dbReference>
<dbReference type="InterPro" id="IPR050109">
    <property type="entry name" value="HTH-type_TetR-like_transc_reg"/>
</dbReference>
<protein>
    <submittedName>
        <fullName evidence="4">TetR/AcrR family transcriptional regulator</fullName>
    </submittedName>
</protein>
<evidence type="ECO:0000256" key="1">
    <source>
        <dbReference type="ARBA" id="ARBA00023125"/>
    </source>
</evidence>
<keyword evidence="1 2" id="KW-0238">DNA-binding</keyword>
<dbReference type="InterPro" id="IPR009057">
    <property type="entry name" value="Homeodomain-like_sf"/>
</dbReference>
<feature type="domain" description="HTH tetR-type" evidence="3">
    <location>
        <begin position="23"/>
        <end position="83"/>
    </location>
</feature>
<feature type="DNA-binding region" description="H-T-H motif" evidence="2">
    <location>
        <begin position="46"/>
        <end position="65"/>
    </location>
</feature>
<name>A0ABS3W6L8_9BACL</name>
<dbReference type="InterPro" id="IPR001647">
    <property type="entry name" value="HTH_TetR"/>
</dbReference>
<comment type="caution">
    <text evidence="4">The sequence shown here is derived from an EMBL/GenBank/DDBJ whole genome shotgun (WGS) entry which is preliminary data.</text>
</comment>
<evidence type="ECO:0000256" key="2">
    <source>
        <dbReference type="PROSITE-ProRule" id="PRU00335"/>
    </source>
</evidence>
<dbReference type="InterPro" id="IPR036271">
    <property type="entry name" value="Tet_transcr_reg_TetR-rel_C_sf"/>
</dbReference>
<dbReference type="SUPFAM" id="SSF46689">
    <property type="entry name" value="Homeodomain-like"/>
    <property type="match status" value="1"/>
</dbReference>
<accession>A0ABS3W6L8</accession>
<evidence type="ECO:0000259" key="3">
    <source>
        <dbReference type="PROSITE" id="PS50977"/>
    </source>
</evidence>
<evidence type="ECO:0000313" key="5">
    <source>
        <dbReference type="Proteomes" id="UP000670947"/>
    </source>
</evidence>
<dbReference type="SUPFAM" id="SSF48498">
    <property type="entry name" value="Tetracyclin repressor-like, C-terminal domain"/>
    <property type="match status" value="1"/>
</dbReference>